<protein>
    <submittedName>
        <fullName evidence="8">Uncharacterized protein</fullName>
    </submittedName>
</protein>
<feature type="region of interest" description="Disordered" evidence="7">
    <location>
        <begin position="1"/>
        <end position="21"/>
    </location>
</feature>
<dbReference type="Gene3D" id="2.60.40.1660">
    <property type="entry name" value="Na, k-atpase alpha subunit"/>
    <property type="match status" value="1"/>
</dbReference>
<evidence type="ECO:0000313" key="9">
    <source>
        <dbReference type="Proteomes" id="UP000821853"/>
    </source>
</evidence>
<dbReference type="GO" id="GO:0001671">
    <property type="term" value="F:ATPase activator activity"/>
    <property type="evidence" value="ECO:0007669"/>
    <property type="project" value="TreeGrafter"/>
</dbReference>
<evidence type="ECO:0000256" key="5">
    <source>
        <dbReference type="ARBA" id="ARBA00022989"/>
    </source>
</evidence>
<dbReference type="PANTHER" id="PTHR11523:SF28">
    <property type="entry name" value="NA_K-ATPASE BETA SUBUNIT ISOFORM 4-RELATED"/>
    <property type="match status" value="1"/>
</dbReference>
<dbReference type="OrthoDB" id="5912413at2759"/>
<sequence>MEGCASSTSERSRPSARRLRTSATEEAVRASFIQFANVTGWDPEPLIGARGLPGATGRVAATGENPVLLLLHCYGDTPADRENIGPVAYSPLQGFRTEFFPYTGHPDYMPPLVAVQFLRPERGVVIGVRCRLLARNPPPGNASTEISFFLFVE</sequence>
<gene>
    <name evidence="8" type="ORF">HPB48_008086</name>
</gene>
<keyword evidence="4" id="KW-0735">Signal-anchor</keyword>
<keyword evidence="6" id="KW-0472">Membrane</keyword>
<dbReference type="VEuPathDB" id="VectorBase:HLOH_062555"/>
<evidence type="ECO:0000256" key="7">
    <source>
        <dbReference type="SAM" id="MobiDB-lite"/>
    </source>
</evidence>
<dbReference type="InterPro" id="IPR000402">
    <property type="entry name" value="Na/K_ATPase_sub_beta"/>
</dbReference>
<dbReference type="PANTHER" id="PTHR11523">
    <property type="entry name" value="SODIUM/POTASSIUM-DEPENDENT ATPASE BETA SUBUNIT"/>
    <property type="match status" value="1"/>
</dbReference>
<dbReference type="GO" id="GO:1990573">
    <property type="term" value="P:potassium ion import across plasma membrane"/>
    <property type="evidence" value="ECO:0007669"/>
    <property type="project" value="TreeGrafter"/>
</dbReference>
<comment type="subcellular location">
    <subcellularLocation>
        <location evidence="1">Membrane</location>
        <topology evidence="1">Single-pass type II membrane protein</topology>
    </subcellularLocation>
</comment>
<keyword evidence="5" id="KW-1133">Transmembrane helix</keyword>
<accession>A0A9J6GLP9</accession>
<dbReference type="InterPro" id="IPR038702">
    <property type="entry name" value="Na/K_ATPase_sub_beta_sf"/>
</dbReference>
<evidence type="ECO:0000313" key="8">
    <source>
        <dbReference type="EMBL" id="KAH9379374.1"/>
    </source>
</evidence>
<dbReference type="Proteomes" id="UP000821853">
    <property type="component" value="Unassembled WGS sequence"/>
</dbReference>
<dbReference type="GO" id="GO:0005890">
    <property type="term" value="C:sodium:potassium-exchanging ATPase complex"/>
    <property type="evidence" value="ECO:0007669"/>
    <property type="project" value="InterPro"/>
</dbReference>
<dbReference type="Pfam" id="PF00287">
    <property type="entry name" value="Na_K-ATPase"/>
    <property type="match status" value="1"/>
</dbReference>
<dbReference type="GO" id="GO:0036376">
    <property type="term" value="P:sodium ion export across plasma membrane"/>
    <property type="evidence" value="ECO:0007669"/>
    <property type="project" value="TreeGrafter"/>
</dbReference>
<proteinExistence type="inferred from homology"/>
<dbReference type="EMBL" id="JABSTR010000009">
    <property type="protein sequence ID" value="KAH9379374.1"/>
    <property type="molecule type" value="Genomic_DNA"/>
</dbReference>
<dbReference type="GO" id="GO:0030007">
    <property type="term" value="P:intracellular potassium ion homeostasis"/>
    <property type="evidence" value="ECO:0007669"/>
    <property type="project" value="TreeGrafter"/>
</dbReference>
<keyword evidence="3" id="KW-0812">Transmembrane</keyword>
<evidence type="ECO:0000256" key="1">
    <source>
        <dbReference type="ARBA" id="ARBA00004606"/>
    </source>
</evidence>
<keyword evidence="9" id="KW-1185">Reference proteome</keyword>
<dbReference type="AlphaFoldDB" id="A0A9J6GLP9"/>
<evidence type="ECO:0000256" key="4">
    <source>
        <dbReference type="ARBA" id="ARBA00022968"/>
    </source>
</evidence>
<organism evidence="8 9">
    <name type="scientific">Haemaphysalis longicornis</name>
    <name type="common">Bush tick</name>
    <dbReference type="NCBI Taxonomy" id="44386"/>
    <lineage>
        <taxon>Eukaryota</taxon>
        <taxon>Metazoa</taxon>
        <taxon>Ecdysozoa</taxon>
        <taxon>Arthropoda</taxon>
        <taxon>Chelicerata</taxon>
        <taxon>Arachnida</taxon>
        <taxon>Acari</taxon>
        <taxon>Parasitiformes</taxon>
        <taxon>Ixodida</taxon>
        <taxon>Ixodoidea</taxon>
        <taxon>Ixodidae</taxon>
        <taxon>Haemaphysalinae</taxon>
        <taxon>Haemaphysalis</taxon>
    </lineage>
</organism>
<reference evidence="8 9" key="1">
    <citation type="journal article" date="2020" name="Cell">
        <title>Large-Scale Comparative Analyses of Tick Genomes Elucidate Their Genetic Diversity and Vector Capacities.</title>
        <authorList>
            <consortium name="Tick Genome and Microbiome Consortium (TIGMIC)"/>
            <person name="Jia N."/>
            <person name="Wang J."/>
            <person name="Shi W."/>
            <person name="Du L."/>
            <person name="Sun Y."/>
            <person name="Zhan W."/>
            <person name="Jiang J.F."/>
            <person name="Wang Q."/>
            <person name="Zhang B."/>
            <person name="Ji P."/>
            <person name="Bell-Sakyi L."/>
            <person name="Cui X.M."/>
            <person name="Yuan T.T."/>
            <person name="Jiang B.G."/>
            <person name="Yang W.F."/>
            <person name="Lam T.T."/>
            <person name="Chang Q.C."/>
            <person name="Ding S.J."/>
            <person name="Wang X.J."/>
            <person name="Zhu J.G."/>
            <person name="Ruan X.D."/>
            <person name="Zhao L."/>
            <person name="Wei J.T."/>
            <person name="Ye R.Z."/>
            <person name="Que T.C."/>
            <person name="Du C.H."/>
            <person name="Zhou Y.H."/>
            <person name="Cheng J.X."/>
            <person name="Dai P.F."/>
            <person name="Guo W.B."/>
            <person name="Han X.H."/>
            <person name="Huang E.J."/>
            <person name="Li L.F."/>
            <person name="Wei W."/>
            <person name="Gao Y.C."/>
            <person name="Liu J.Z."/>
            <person name="Shao H.Z."/>
            <person name="Wang X."/>
            <person name="Wang C.C."/>
            <person name="Yang T.C."/>
            <person name="Huo Q.B."/>
            <person name="Li W."/>
            <person name="Chen H.Y."/>
            <person name="Chen S.E."/>
            <person name="Zhou L.G."/>
            <person name="Ni X.B."/>
            <person name="Tian J.H."/>
            <person name="Sheng Y."/>
            <person name="Liu T."/>
            <person name="Pan Y.S."/>
            <person name="Xia L.Y."/>
            <person name="Li J."/>
            <person name="Zhao F."/>
            <person name="Cao W.C."/>
        </authorList>
    </citation>
    <scope>NUCLEOTIDE SEQUENCE [LARGE SCALE GENOMIC DNA]</scope>
    <source>
        <strain evidence="8">HaeL-2018</strain>
    </source>
</reference>
<dbReference type="GO" id="GO:0006883">
    <property type="term" value="P:intracellular sodium ion homeostasis"/>
    <property type="evidence" value="ECO:0007669"/>
    <property type="project" value="TreeGrafter"/>
</dbReference>
<comment type="caution">
    <text evidence="8">The sequence shown here is derived from an EMBL/GenBank/DDBJ whole genome shotgun (WGS) entry which is preliminary data.</text>
</comment>
<name>A0A9J6GLP9_HAELO</name>
<evidence type="ECO:0000256" key="6">
    <source>
        <dbReference type="ARBA" id="ARBA00023136"/>
    </source>
</evidence>
<evidence type="ECO:0000256" key="2">
    <source>
        <dbReference type="ARBA" id="ARBA00005876"/>
    </source>
</evidence>
<comment type="similarity">
    <text evidence="2">Belongs to the X(+)/potassium ATPases subunit beta family.</text>
</comment>
<evidence type="ECO:0000256" key="3">
    <source>
        <dbReference type="ARBA" id="ARBA00022692"/>
    </source>
</evidence>